<feature type="domain" description="AMP-dependent synthetase/ligase" evidence="2">
    <location>
        <begin position="98"/>
        <end position="303"/>
    </location>
</feature>
<dbReference type="RefSeq" id="WP_084742264.1">
    <property type="nucleotide sequence ID" value="NZ_FRCS01000022.1"/>
</dbReference>
<evidence type="ECO:0000259" key="2">
    <source>
        <dbReference type="Pfam" id="PF00501"/>
    </source>
</evidence>
<dbReference type="InterPro" id="IPR000873">
    <property type="entry name" value="AMP-dep_synth/lig_dom"/>
</dbReference>
<protein>
    <submittedName>
        <fullName evidence="3">Phenylacetate-CoA ligase</fullName>
    </submittedName>
</protein>
<feature type="region of interest" description="Disordered" evidence="1">
    <location>
        <begin position="423"/>
        <end position="446"/>
    </location>
</feature>
<feature type="compositionally biased region" description="Basic and acidic residues" evidence="1">
    <location>
        <begin position="427"/>
        <end position="446"/>
    </location>
</feature>
<accession>A0A1M7RMH8</accession>
<evidence type="ECO:0000313" key="3">
    <source>
        <dbReference type="EMBL" id="SHN47302.1"/>
    </source>
</evidence>
<dbReference type="STRING" id="134849.SAMN05443668_12240"/>
<dbReference type="PANTHER" id="PTHR43845">
    <property type="entry name" value="BLR5969 PROTEIN"/>
    <property type="match status" value="1"/>
</dbReference>
<dbReference type="PANTHER" id="PTHR43845:SF1">
    <property type="entry name" value="BLR5969 PROTEIN"/>
    <property type="match status" value="1"/>
</dbReference>
<dbReference type="EMBL" id="FRCS01000022">
    <property type="protein sequence ID" value="SHN47302.1"/>
    <property type="molecule type" value="Genomic_DNA"/>
</dbReference>
<organism evidence="3 4">
    <name type="scientific">Cryptosporangium aurantiacum</name>
    <dbReference type="NCBI Taxonomy" id="134849"/>
    <lineage>
        <taxon>Bacteria</taxon>
        <taxon>Bacillati</taxon>
        <taxon>Actinomycetota</taxon>
        <taxon>Actinomycetes</taxon>
        <taxon>Cryptosporangiales</taxon>
        <taxon>Cryptosporangiaceae</taxon>
        <taxon>Cryptosporangium</taxon>
    </lineage>
</organism>
<keyword evidence="4" id="KW-1185">Reference proteome</keyword>
<dbReference type="AlphaFoldDB" id="A0A1M7RMH8"/>
<dbReference type="Gene3D" id="3.40.50.12780">
    <property type="entry name" value="N-terminal domain of ligase-like"/>
    <property type="match status" value="1"/>
</dbReference>
<dbReference type="Proteomes" id="UP000184440">
    <property type="component" value="Unassembled WGS sequence"/>
</dbReference>
<dbReference type="SUPFAM" id="SSF56801">
    <property type="entry name" value="Acetyl-CoA synthetase-like"/>
    <property type="match status" value="1"/>
</dbReference>
<sequence length="446" mass="47756">MLETTVPQVSEPDVRTRLDYLVAAFTTQVGRDLEHWPAETLAEYTAAALELSVRHANRSAFYAERLGDRTVPTSIAEFQRLPFTYPAEIKGRLRDLLACSWDELAQVNLSSGTTAGPTTYVGYTAADLRGDGARYAPAGLFAFDPSDLVAVALPYDMATVGLSIHRDVQRQGAVVLPAGKGGSYGPPERLVQAIAELGVTTLFSTPSFAWYLAELFEQVFPGAGKPIAHLRLGGEGAAPTMLTRLGLRWGATVRQWYGSTEIGVIAYSCEQGTYHVAAANCFLEIVDADGGPVPDGTIGAVVTTTLGRGGTPLIRYHSGDRAVLLAEPCGCGRTLPALRMFGRATDQLPGRDGGVSPYVVEETLLRAVADAEPWYHVELTDTGTTLVAEWPAAAPATEQAAATSAIVQQVAVAGLDLDGVRWAEPGTLDRPRTKMRRVRDERTGPR</sequence>
<gene>
    <name evidence="3" type="ORF">SAMN05443668_12240</name>
</gene>
<keyword evidence="3" id="KW-0436">Ligase</keyword>
<evidence type="ECO:0000256" key="1">
    <source>
        <dbReference type="SAM" id="MobiDB-lite"/>
    </source>
</evidence>
<dbReference type="OrthoDB" id="580775at2"/>
<dbReference type="Pfam" id="PF00501">
    <property type="entry name" value="AMP-binding"/>
    <property type="match status" value="1"/>
</dbReference>
<dbReference type="InterPro" id="IPR042099">
    <property type="entry name" value="ANL_N_sf"/>
</dbReference>
<evidence type="ECO:0000313" key="4">
    <source>
        <dbReference type="Proteomes" id="UP000184440"/>
    </source>
</evidence>
<reference evidence="3 4" key="1">
    <citation type="submission" date="2016-11" db="EMBL/GenBank/DDBJ databases">
        <authorList>
            <person name="Jaros S."/>
            <person name="Januszkiewicz K."/>
            <person name="Wedrychowicz H."/>
        </authorList>
    </citation>
    <scope>NUCLEOTIDE SEQUENCE [LARGE SCALE GENOMIC DNA]</scope>
    <source>
        <strain evidence="3 4">DSM 46144</strain>
    </source>
</reference>
<name>A0A1M7RMH8_9ACTN</name>
<proteinExistence type="predicted"/>
<dbReference type="GO" id="GO:0016874">
    <property type="term" value="F:ligase activity"/>
    <property type="evidence" value="ECO:0007669"/>
    <property type="project" value="UniProtKB-KW"/>
</dbReference>